<dbReference type="Proteomes" id="UP000653454">
    <property type="component" value="Unassembled WGS sequence"/>
</dbReference>
<evidence type="ECO:0000313" key="2">
    <source>
        <dbReference type="Proteomes" id="UP000653454"/>
    </source>
</evidence>
<evidence type="ECO:0000313" key="1">
    <source>
        <dbReference type="EMBL" id="CAG9097022.1"/>
    </source>
</evidence>
<reference evidence="1" key="1">
    <citation type="submission" date="2020-11" db="EMBL/GenBank/DDBJ databases">
        <authorList>
            <person name="Whiteford S."/>
        </authorList>
    </citation>
    <scope>NUCLEOTIDE SEQUENCE</scope>
</reference>
<dbReference type="EMBL" id="CAJHNJ030000004">
    <property type="protein sequence ID" value="CAG9097022.1"/>
    <property type="molecule type" value="Genomic_DNA"/>
</dbReference>
<protein>
    <submittedName>
        <fullName evidence="1">(diamondback moth) hypothetical protein</fullName>
    </submittedName>
</protein>
<accession>A0A8S4DFS1</accession>
<dbReference type="AlphaFoldDB" id="A0A8S4DFS1"/>
<sequence>MRDAERAPPLPARLYERALKQYQKLLDLTKDKSAAAP</sequence>
<organism evidence="1 2">
    <name type="scientific">Plutella xylostella</name>
    <name type="common">Diamondback moth</name>
    <name type="synonym">Plutella maculipennis</name>
    <dbReference type="NCBI Taxonomy" id="51655"/>
    <lineage>
        <taxon>Eukaryota</taxon>
        <taxon>Metazoa</taxon>
        <taxon>Ecdysozoa</taxon>
        <taxon>Arthropoda</taxon>
        <taxon>Hexapoda</taxon>
        <taxon>Insecta</taxon>
        <taxon>Pterygota</taxon>
        <taxon>Neoptera</taxon>
        <taxon>Endopterygota</taxon>
        <taxon>Lepidoptera</taxon>
        <taxon>Glossata</taxon>
        <taxon>Ditrysia</taxon>
        <taxon>Yponomeutoidea</taxon>
        <taxon>Plutellidae</taxon>
        <taxon>Plutella</taxon>
    </lineage>
</organism>
<keyword evidence="2" id="KW-1185">Reference proteome</keyword>
<gene>
    <name evidence="1" type="ORF">PLXY2_LOCUS1848</name>
</gene>
<comment type="caution">
    <text evidence="1">The sequence shown here is derived from an EMBL/GenBank/DDBJ whole genome shotgun (WGS) entry which is preliminary data.</text>
</comment>
<name>A0A8S4DFS1_PLUXY</name>
<proteinExistence type="predicted"/>